<name>A0AAN7M4D2_TRANT</name>
<accession>A0AAN7M4D2</accession>
<protein>
    <recommendedName>
        <fullName evidence="2">DUF3741 domain-containing protein</fullName>
    </recommendedName>
</protein>
<feature type="region of interest" description="Disordered" evidence="1">
    <location>
        <begin position="270"/>
        <end position="323"/>
    </location>
</feature>
<dbReference type="PANTHER" id="PTHR37897:SF1">
    <property type="entry name" value="DUF3741 DOMAIN-CONTAINING PROTEIN"/>
    <property type="match status" value="1"/>
</dbReference>
<gene>
    <name evidence="3" type="ORF">SAY86_031836</name>
</gene>
<evidence type="ECO:0000256" key="1">
    <source>
        <dbReference type="SAM" id="MobiDB-lite"/>
    </source>
</evidence>
<feature type="domain" description="DUF3741" evidence="2">
    <location>
        <begin position="213"/>
        <end position="228"/>
    </location>
</feature>
<comment type="caution">
    <text evidence="3">The sequence shown here is derived from an EMBL/GenBank/DDBJ whole genome shotgun (WGS) entry which is preliminary data.</text>
</comment>
<keyword evidence="4" id="KW-1185">Reference proteome</keyword>
<dbReference type="Proteomes" id="UP001346149">
    <property type="component" value="Unassembled WGS sequence"/>
</dbReference>
<organism evidence="3 4">
    <name type="scientific">Trapa natans</name>
    <name type="common">Water chestnut</name>
    <dbReference type="NCBI Taxonomy" id="22666"/>
    <lineage>
        <taxon>Eukaryota</taxon>
        <taxon>Viridiplantae</taxon>
        <taxon>Streptophyta</taxon>
        <taxon>Embryophyta</taxon>
        <taxon>Tracheophyta</taxon>
        <taxon>Spermatophyta</taxon>
        <taxon>Magnoliopsida</taxon>
        <taxon>eudicotyledons</taxon>
        <taxon>Gunneridae</taxon>
        <taxon>Pentapetalae</taxon>
        <taxon>rosids</taxon>
        <taxon>malvids</taxon>
        <taxon>Myrtales</taxon>
        <taxon>Lythraceae</taxon>
        <taxon>Trapa</taxon>
    </lineage>
</organism>
<feature type="compositionally biased region" description="Basic and acidic residues" evidence="1">
    <location>
        <begin position="77"/>
        <end position="93"/>
    </location>
</feature>
<dbReference type="EMBL" id="JAXQNO010000009">
    <property type="protein sequence ID" value="KAK4791423.1"/>
    <property type="molecule type" value="Genomic_DNA"/>
</dbReference>
<proteinExistence type="predicted"/>
<dbReference type="InterPro" id="IPR032795">
    <property type="entry name" value="DUF3741-assoc"/>
</dbReference>
<feature type="region of interest" description="Disordered" evidence="1">
    <location>
        <begin position="73"/>
        <end position="93"/>
    </location>
</feature>
<dbReference type="PANTHER" id="PTHR37897">
    <property type="entry name" value="DNAK FAMILY PROTEIN"/>
    <property type="match status" value="1"/>
</dbReference>
<evidence type="ECO:0000259" key="2">
    <source>
        <dbReference type="Pfam" id="PF14383"/>
    </source>
</evidence>
<evidence type="ECO:0000313" key="4">
    <source>
        <dbReference type="Proteomes" id="UP001346149"/>
    </source>
</evidence>
<sequence>MSSSRRSSLILISEVWGDPFSRLGSQTTTSGYEMKDLSFFLLKNSFGARMKKGIRTFCSGDSSTSTLQQVPPVDAAAHPEPEAESARAPDRPPTLEEMILQLELEEEIARTQKLEERLYRRRMSSVNSSDILRSAQNAALNQYPRFSLDGRDAMYRSSFRTPAESILQPGRRSVCGAAEYCSYYGQGSFRTRFSGGVRPPERKPLGGETVVWCKPGVVAKLMGLEVIPVPVGKMGRHRRSERDLMLKSSILRQNLRRRAERDELERRAAADSLGSRRGRNGPERSNLGTCSGNGYCIMKPVLGADRTTGGSSNRTGLARKHDM</sequence>
<evidence type="ECO:0000313" key="3">
    <source>
        <dbReference type="EMBL" id="KAK4791423.1"/>
    </source>
</evidence>
<dbReference type="AlphaFoldDB" id="A0AAN7M4D2"/>
<dbReference type="Pfam" id="PF14383">
    <property type="entry name" value="VARLMGL"/>
    <property type="match status" value="1"/>
</dbReference>
<reference evidence="3 4" key="1">
    <citation type="journal article" date="2023" name="Hortic Res">
        <title>Pangenome of water caltrop reveals structural variations and asymmetric subgenome divergence after allopolyploidization.</title>
        <authorList>
            <person name="Zhang X."/>
            <person name="Chen Y."/>
            <person name="Wang L."/>
            <person name="Yuan Y."/>
            <person name="Fang M."/>
            <person name="Shi L."/>
            <person name="Lu R."/>
            <person name="Comes H.P."/>
            <person name="Ma Y."/>
            <person name="Chen Y."/>
            <person name="Huang G."/>
            <person name="Zhou Y."/>
            <person name="Zheng Z."/>
            <person name="Qiu Y."/>
        </authorList>
    </citation>
    <scope>NUCLEOTIDE SEQUENCE [LARGE SCALE GENOMIC DNA]</scope>
    <source>
        <strain evidence="3">F231</strain>
    </source>
</reference>